<dbReference type="InterPro" id="IPR011701">
    <property type="entry name" value="MFS"/>
</dbReference>
<dbReference type="PANTHER" id="PTHR43791">
    <property type="entry name" value="PERMEASE-RELATED"/>
    <property type="match status" value="1"/>
</dbReference>
<dbReference type="Gene3D" id="1.20.1250.20">
    <property type="entry name" value="MFS general substrate transporter like domains"/>
    <property type="match status" value="2"/>
</dbReference>
<dbReference type="GO" id="GO:0005778">
    <property type="term" value="C:peroxisomal membrane"/>
    <property type="evidence" value="ECO:0007669"/>
    <property type="project" value="UniProtKB-SubCell"/>
</dbReference>
<dbReference type="InterPro" id="IPR006076">
    <property type="entry name" value="FAD-dep_OxRdtase"/>
</dbReference>
<dbReference type="CDD" id="cd12148">
    <property type="entry name" value="fungal_TF_MHR"/>
    <property type="match status" value="1"/>
</dbReference>
<evidence type="ECO:0000256" key="4">
    <source>
        <dbReference type="ARBA" id="ARBA00022692"/>
    </source>
</evidence>
<dbReference type="OrthoDB" id="189997at2759"/>
<dbReference type="Gene3D" id="3.50.50.60">
    <property type="entry name" value="FAD/NAD(P)-binding domain"/>
    <property type="match status" value="1"/>
</dbReference>
<evidence type="ECO:0000256" key="8">
    <source>
        <dbReference type="ARBA" id="ARBA00023180"/>
    </source>
</evidence>
<evidence type="ECO:0000313" key="16">
    <source>
        <dbReference type="Proteomes" id="UP000622797"/>
    </source>
</evidence>
<dbReference type="Proteomes" id="UP000622797">
    <property type="component" value="Unassembled WGS sequence"/>
</dbReference>
<dbReference type="GO" id="GO:0006351">
    <property type="term" value="P:DNA-templated transcription"/>
    <property type="evidence" value="ECO:0007669"/>
    <property type="project" value="InterPro"/>
</dbReference>
<dbReference type="Pfam" id="PF05648">
    <property type="entry name" value="PEX11"/>
    <property type="match status" value="1"/>
</dbReference>
<comment type="similarity">
    <text evidence="10">Belongs to the major facilitator superfamily. Allantoate permease family.</text>
</comment>
<feature type="transmembrane region" description="Helical" evidence="13">
    <location>
        <begin position="1614"/>
        <end position="1636"/>
    </location>
</feature>
<evidence type="ECO:0000313" key="15">
    <source>
        <dbReference type="EMBL" id="KAF4949236.1"/>
    </source>
</evidence>
<dbReference type="GO" id="GO:0008270">
    <property type="term" value="F:zinc ion binding"/>
    <property type="evidence" value="ECO:0007669"/>
    <property type="project" value="InterPro"/>
</dbReference>
<keyword evidence="9" id="KW-0539">Nucleus</keyword>
<evidence type="ECO:0000256" key="3">
    <source>
        <dbReference type="ARBA" id="ARBA00022475"/>
    </source>
</evidence>
<keyword evidence="16" id="KW-1185">Reference proteome</keyword>
<dbReference type="InterPro" id="IPR008733">
    <property type="entry name" value="PEX11"/>
</dbReference>
<feature type="compositionally biased region" description="Polar residues" evidence="12">
    <location>
        <begin position="231"/>
        <end position="248"/>
    </location>
</feature>
<keyword evidence="2" id="KW-0813">Transport</keyword>
<comment type="subcellular location">
    <subcellularLocation>
        <location evidence="1">Cell membrane</location>
        <topology evidence="1">Multi-pass membrane protein</topology>
    </subcellularLocation>
    <subcellularLocation>
        <location evidence="11">Peroxisome membrane</location>
    </subcellularLocation>
</comment>
<evidence type="ECO:0000256" key="1">
    <source>
        <dbReference type="ARBA" id="ARBA00004651"/>
    </source>
</evidence>
<dbReference type="Pfam" id="PF07690">
    <property type="entry name" value="MFS_1"/>
    <property type="match status" value="1"/>
</dbReference>
<feature type="transmembrane region" description="Helical" evidence="13">
    <location>
        <begin position="1556"/>
        <end position="1574"/>
    </location>
</feature>
<dbReference type="FunFam" id="1.20.1250.20:FF:000386">
    <property type="entry name" value="MFS general substrate transporter"/>
    <property type="match status" value="1"/>
</dbReference>
<dbReference type="FunFam" id="1.20.1250.20:FF:000065">
    <property type="entry name" value="Putative MFS pantothenate transporter"/>
    <property type="match status" value="1"/>
</dbReference>
<evidence type="ECO:0000259" key="14">
    <source>
        <dbReference type="SMART" id="SM00906"/>
    </source>
</evidence>
<comment type="caution">
    <text evidence="15">The sequence shown here is derived from an EMBL/GenBank/DDBJ whole genome shotgun (WGS) entry which is preliminary data.</text>
</comment>
<reference evidence="15" key="2">
    <citation type="submission" date="2020-05" db="EMBL/GenBank/DDBJ databases">
        <authorList>
            <person name="Kim H.-S."/>
            <person name="Proctor R.H."/>
            <person name="Brown D.W."/>
        </authorList>
    </citation>
    <scope>NUCLEOTIDE SEQUENCE</scope>
    <source>
        <strain evidence="15">NRRL 20472</strain>
    </source>
</reference>
<keyword evidence="6 13" id="KW-0472">Membrane</keyword>
<feature type="transmembrane region" description="Helical" evidence="13">
    <location>
        <begin position="1481"/>
        <end position="1497"/>
    </location>
</feature>
<evidence type="ECO:0000256" key="12">
    <source>
        <dbReference type="SAM" id="MobiDB-lite"/>
    </source>
</evidence>
<dbReference type="GO" id="GO:0016559">
    <property type="term" value="P:peroxisome fission"/>
    <property type="evidence" value="ECO:0007669"/>
    <property type="project" value="InterPro"/>
</dbReference>
<keyword evidence="7" id="KW-0576">Peroxisome</keyword>
<sequence length="1684" mass="187588">MSRNANPDHLRYFISSFNRDRLLRLTQFYALFYAWVLSKNSWVPGDAAFWKLLSEGTAHVRRLSRLGRNVEFFNLAIQTLMVKGADPFIQVASFGRQVSLAAYLTWDAFVALDTLGIYKLKSVKDVQRAAIRSWLAAILCSIVTQIYRLHDLRERQMVDENDASGQSNHVTINRKACLSVSRRLSDDAPEGASADSTFISYVPGLERRIAYLESKIRESGMDDGDAEDTQESMATQSTSSMPSDSWSGATPPGITPTQQTEGNLGLDPEPAPDVRALVDKVVGLTRNKPGHDVSFPQVLLTELMHSARSGSVPQETTETSGEMQIPSNIAGDLDTDAVTIPTEDTAQSLVKAYFQFADVAMPLLHQPSFREQLDLVYSMPRTINFTETHLDVSLRTAVFFVLEVFAIALLSMQKQDPSRVSPWLADRYHRTALSALNMASLPSGVQGIQALLLIAQYSYHHPTFWAAWRTVGVALRLAVELGLHQDTTSGLDPLALDRRRRTFWVAYSMDRNLSVAMSMPFGLSDGAISAKFPSDVADQFITPNGIETTAVSVPKQIALQMFRYRQIQSELRLMLWEPPHPYAQINLREWQNHMRERIDHWYNTMPPGESLGTWEKGVLDNFETTRNTALFNLYRPSPNNPTPSEEQAVAMAEVATNMIHLYQRLFREKRLSIYWQSIENVFSAGTALMLAYSRSPGVQGAITLSSLESLVHTCSSLLWGMVERFPSFQGKRDAFDITASKVLEGFKAKFSGKDDLTTTNVARDITAEAQADSGFSGQNEGLIMGNPSALLTEADGIEAKNVLILEAREAVSGATGRNAGHVRPDAFHGFPRFSSIHGPEQARLIIEHEKVVLQNVKNFVDAHNVDCDFNYTTTFEVCLSQGHKDYLTKALDGFRDAGGDVSYIKFYEGDEAKTKTRVPDALCAYEWPAASNHPGKLCQWILSDVIRKGGKLWTHCPATKIQQHKGSSDMRWDVSTPRGVISAQTVIHCTNAYAASLLPEFSGIITPRRAQGHSYVPPASLSGENTLKSTMSLRYGPGHFFSVNPLKDGTIIFGGGASRTDSDWTPEFLKDRFTFDDSTHNPSIMRSSIAEFSMLAFGSPERSSERPGEGFSHVWTGIVGETPDAVPLVGPIDGMDGQWICAGFNGHGTYLVRSIDAIDMHNEQSVFDPPIGHSKTFILRWACSLATQASAPAVERRMADYSKEVSTEKVQGAPDNSAVSDSDAPVVAVLQEKPKRSWKSYVWDTFDKSPEERKFLFKLDAALMTLASLGYFIKYLDQVNINNAFVSGMKEDMNLLGNELNYMQTCWTVGYVIGEIPRIRPSIWIPACEVTWSVLTILLTKCTNATQLYVLRFFIGLAESTFYPGMQYIVGSWYRKDELAKRSCLFHAMGNVGSMVSGYLMAGSHNLDGVHGYHGWQWLFITNTIVSLPIAISGFWFLPDLPEITRAWYFTPEDIALAKKRMELEGRAQRSPYTKAKFKKIFSSWHIYALVLLYILFNNGNGGNSQPAFPLWLKSEGYSIRDVNLYPTIVEVISVVTTLIYAWTSDSLFRGARWPAIVFSGLVKIIAYVGLTVWKVPTSFTWVCFMLCGFGGGISGLTFAWAHEICSDDNEERALVTGAMNQMAYVFQAWLPLLIWQQVEAPSYPKGYPTMVAMAVGLIGIAFTIRALHKKQQRGHRHALVGQA</sequence>
<dbReference type="InterPro" id="IPR036188">
    <property type="entry name" value="FAD/NAD-bd_sf"/>
</dbReference>
<dbReference type="GO" id="GO:0003677">
    <property type="term" value="F:DNA binding"/>
    <property type="evidence" value="ECO:0007669"/>
    <property type="project" value="InterPro"/>
</dbReference>
<evidence type="ECO:0000256" key="7">
    <source>
        <dbReference type="ARBA" id="ARBA00023140"/>
    </source>
</evidence>
<dbReference type="Pfam" id="PF01266">
    <property type="entry name" value="DAO"/>
    <property type="match status" value="1"/>
</dbReference>
<organism evidence="15 16">
    <name type="scientific">Fusarium sarcochroum</name>
    <dbReference type="NCBI Taxonomy" id="1208366"/>
    <lineage>
        <taxon>Eukaryota</taxon>
        <taxon>Fungi</taxon>
        <taxon>Dikarya</taxon>
        <taxon>Ascomycota</taxon>
        <taxon>Pezizomycotina</taxon>
        <taxon>Sordariomycetes</taxon>
        <taxon>Hypocreomycetidae</taxon>
        <taxon>Hypocreales</taxon>
        <taxon>Nectriaceae</taxon>
        <taxon>Fusarium</taxon>
        <taxon>Fusarium lateritium species complex</taxon>
    </lineage>
</organism>
<name>A0A8H4T0X6_9HYPO</name>
<dbReference type="PANTHER" id="PTHR43791:SF39">
    <property type="entry name" value="TRANSPORTER LIZ1_SEO1, PUTATIVE (AFU_ORTHOLOGUE AFUA_3G00980)-RELATED"/>
    <property type="match status" value="1"/>
</dbReference>
<evidence type="ECO:0000256" key="5">
    <source>
        <dbReference type="ARBA" id="ARBA00022989"/>
    </source>
</evidence>
<reference evidence="15" key="1">
    <citation type="journal article" date="2020" name="BMC Genomics">
        <title>Correction to: Identification and distribution of gene clusters required for synthesis of sphingolipid metabolism inhibitors in diverse species of the filamentous fungus Fusarium.</title>
        <authorList>
            <person name="Kim H.S."/>
            <person name="Lohmar J.M."/>
            <person name="Busman M."/>
            <person name="Brown D.W."/>
            <person name="Naumann T.A."/>
            <person name="Divon H.H."/>
            <person name="Lysoe E."/>
            <person name="Uhlig S."/>
            <person name="Proctor R.H."/>
        </authorList>
    </citation>
    <scope>NUCLEOTIDE SEQUENCE</scope>
    <source>
        <strain evidence="15">NRRL 20472</strain>
    </source>
</reference>
<keyword evidence="5 13" id="KW-1133">Transmembrane helix</keyword>
<dbReference type="SUPFAM" id="SSF103473">
    <property type="entry name" value="MFS general substrate transporter"/>
    <property type="match status" value="1"/>
</dbReference>
<accession>A0A8H4T0X6</accession>
<evidence type="ECO:0000256" key="13">
    <source>
        <dbReference type="SAM" id="Phobius"/>
    </source>
</evidence>
<feature type="compositionally biased region" description="Acidic residues" evidence="12">
    <location>
        <begin position="221"/>
        <end position="230"/>
    </location>
</feature>
<dbReference type="GO" id="GO:0022857">
    <property type="term" value="F:transmembrane transporter activity"/>
    <property type="evidence" value="ECO:0007669"/>
    <property type="project" value="InterPro"/>
</dbReference>
<feature type="transmembrane region" description="Helical" evidence="13">
    <location>
        <begin position="1580"/>
        <end position="1602"/>
    </location>
</feature>
<feature type="transmembrane region" description="Helical" evidence="13">
    <location>
        <begin position="1416"/>
        <end position="1438"/>
    </location>
</feature>
<gene>
    <name evidence="15" type="ORF">FSARC_13542</name>
</gene>
<dbReference type="SUPFAM" id="SSF51905">
    <property type="entry name" value="FAD/NAD(P)-binding domain"/>
    <property type="match status" value="1"/>
</dbReference>
<evidence type="ECO:0000256" key="6">
    <source>
        <dbReference type="ARBA" id="ARBA00023136"/>
    </source>
</evidence>
<keyword evidence="4 13" id="KW-0812">Transmembrane</keyword>
<keyword evidence="3" id="KW-1003">Cell membrane</keyword>
<dbReference type="Gene3D" id="3.30.9.10">
    <property type="entry name" value="D-Amino Acid Oxidase, subunit A, domain 2"/>
    <property type="match status" value="1"/>
</dbReference>
<feature type="domain" description="Xylanolytic transcriptional activator regulatory" evidence="14">
    <location>
        <begin position="467"/>
        <end position="539"/>
    </location>
</feature>
<evidence type="ECO:0000256" key="2">
    <source>
        <dbReference type="ARBA" id="ARBA00022448"/>
    </source>
</evidence>
<dbReference type="Pfam" id="PF04082">
    <property type="entry name" value="Fungal_trans"/>
    <property type="match status" value="1"/>
</dbReference>
<evidence type="ECO:0000256" key="11">
    <source>
        <dbReference type="ARBA" id="ARBA00046271"/>
    </source>
</evidence>
<dbReference type="EMBL" id="JABEXW010001016">
    <property type="protein sequence ID" value="KAF4949236.1"/>
    <property type="molecule type" value="Genomic_DNA"/>
</dbReference>
<protein>
    <recommendedName>
        <fullName evidence="14">Xylanolytic transcriptional activator regulatory domain-containing protein</fullName>
    </recommendedName>
</protein>
<evidence type="ECO:0000256" key="9">
    <source>
        <dbReference type="ARBA" id="ARBA00023242"/>
    </source>
</evidence>
<feature type="transmembrane region" description="Helical" evidence="13">
    <location>
        <begin position="1525"/>
        <end position="1544"/>
    </location>
</feature>
<dbReference type="SMART" id="SM00906">
    <property type="entry name" value="Fungal_trans"/>
    <property type="match status" value="1"/>
</dbReference>
<dbReference type="InterPro" id="IPR036259">
    <property type="entry name" value="MFS_trans_sf"/>
</dbReference>
<dbReference type="GO" id="GO:0005886">
    <property type="term" value="C:plasma membrane"/>
    <property type="evidence" value="ECO:0007669"/>
    <property type="project" value="UniProtKB-SubCell"/>
</dbReference>
<dbReference type="InterPro" id="IPR007219">
    <property type="entry name" value="XnlR_reg_dom"/>
</dbReference>
<feature type="transmembrane region" description="Helical" evidence="13">
    <location>
        <begin position="1384"/>
        <end position="1404"/>
    </location>
</feature>
<evidence type="ECO:0000256" key="10">
    <source>
        <dbReference type="ARBA" id="ARBA00037968"/>
    </source>
</evidence>
<feature type="transmembrane region" description="Helical" evidence="13">
    <location>
        <begin position="1648"/>
        <end position="1668"/>
    </location>
</feature>
<proteinExistence type="inferred from homology"/>
<feature type="region of interest" description="Disordered" evidence="12">
    <location>
        <begin position="218"/>
        <end position="271"/>
    </location>
</feature>
<keyword evidence="8" id="KW-0325">Glycoprotein</keyword>